<dbReference type="PANTHER" id="PTHR10424">
    <property type="entry name" value="VIRAL ENVELOPE PROTEIN"/>
    <property type="match status" value="1"/>
</dbReference>
<evidence type="ECO:0000256" key="2">
    <source>
        <dbReference type="SAM" id="Phobius"/>
    </source>
</evidence>
<evidence type="ECO:0008006" key="5">
    <source>
        <dbReference type="Google" id="ProtNLM"/>
    </source>
</evidence>
<dbReference type="CDD" id="cd09851">
    <property type="entry name" value="HTLV-1-like_HR1-HR2"/>
    <property type="match status" value="1"/>
</dbReference>
<proteinExistence type="predicted"/>
<reference evidence="3" key="2">
    <citation type="submission" date="2025-08" db="UniProtKB">
        <authorList>
            <consortium name="Ensembl"/>
        </authorList>
    </citation>
    <scope>IDENTIFICATION</scope>
</reference>
<accession>K7DZ33</accession>
<dbReference type="Bgee" id="ENSMODG00000027486">
    <property type="expression patterns" value="Expressed in blood and 12 other cell types or tissues"/>
</dbReference>
<dbReference type="Gene3D" id="1.10.287.210">
    <property type="match status" value="1"/>
</dbReference>
<dbReference type="Proteomes" id="UP000002280">
    <property type="component" value="Chromosome 2"/>
</dbReference>
<feature type="transmembrane region" description="Helical" evidence="2">
    <location>
        <begin position="30"/>
        <end position="55"/>
    </location>
</feature>
<sequence>MDARRPPPHMGPLPPPPTSTAMDVGSLPPLLLAAIPFLVITRTWVSTILILPLPLTLAADNLNPRLDPYLNLLNGTFLALNNTWPNLTSSCWLCLTPSSYLSGYGQNLAPSNITILDPNHSNQDSNCNWMDTTIGVTVEVEGRGLCVGQSNLTNHGTYTALCTTNMTLDPSHSNSLLRPPNGTRWVCYYSGLQQCVSVAYLSTGQDFCVTVVIIPNVFYHPEDEIPTAPEHATHRQKRAAVGLTIAAILGATGAATGVGALVYQQVGLQPVLASMDSDIKRLEDSIKFLEQSHSSLAEVVLQNRRGLDLLFFKEGGLCAALGEECCFYVNHSGVICGNLAAIRKNLEKRQRERESNPWATLSSLRWFEFSPWLTSLIVTIRGILLVVLLLLIGGPPLVTLILNLLRRQVPLLLAQALPKDLQAQPPPAMIITQQPRTPGTPSR</sequence>
<feature type="transmembrane region" description="Helical" evidence="2">
    <location>
        <begin position="372"/>
        <end position="405"/>
    </location>
</feature>
<reference evidence="3 4" key="1">
    <citation type="journal article" date="2007" name="Nature">
        <title>Genome of the marsupial Monodelphis domestica reveals innovation in non-coding sequences.</title>
        <authorList>
            <person name="Mikkelsen T.S."/>
            <person name="Wakefield M.J."/>
            <person name="Aken B."/>
            <person name="Amemiya C.T."/>
            <person name="Chang J.L."/>
            <person name="Duke S."/>
            <person name="Garber M."/>
            <person name="Gentles A.J."/>
            <person name="Goodstadt L."/>
            <person name="Heger A."/>
            <person name="Jurka J."/>
            <person name="Kamal M."/>
            <person name="Mauceli E."/>
            <person name="Searle S.M."/>
            <person name="Sharpe T."/>
            <person name="Baker M.L."/>
            <person name="Batzer M.A."/>
            <person name="Benos P.V."/>
            <person name="Belov K."/>
            <person name="Clamp M."/>
            <person name="Cook A."/>
            <person name="Cuff J."/>
            <person name="Das R."/>
            <person name="Davidow L."/>
            <person name="Deakin J.E."/>
            <person name="Fazzari M.J."/>
            <person name="Glass J.L."/>
            <person name="Grabherr M."/>
            <person name="Greally J.M."/>
            <person name="Gu W."/>
            <person name="Hore T.A."/>
            <person name="Huttley G.A."/>
            <person name="Kleber M."/>
            <person name="Jirtle R.L."/>
            <person name="Koina E."/>
            <person name="Lee J.T."/>
            <person name="Mahony S."/>
            <person name="Marra M.A."/>
            <person name="Miller R.D."/>
            <person name="Nicholls R.D."/>
            <person name="Oda M."/>
            <person name="Papenfuss A.T."/>
            <person name="Parra Z.E."/>
            <person name="Pollock D.D."/>
            <person name="Ray D.A."/>
            <person name="Schein J.E."/>
            <person name="Speed T.P."/>
            <person name="Thompson K."/>
            <person name="VandeBerg J.L."/>
            <person name="Wade C.M."/>
            <person name="Walker J.A."/>
            <person name="Waters P.D."/>
            <person name="Webber C."/>
            <person name="Weidman J.R."/>
            <person name="Xie X."/>
            <person name="Zody M.C."/>
            <person name="Baldwin J."/>
            <person name="Abdouelleil A."/>
            <person name="Abdulkadir J."/>
            <person name="Abebe A."/>
            <person name="Abera B."/>
            <person name="Abreu J."/>
            <person name="Acer S.C."/>
            <person name="Aftuck L."/>
            <person name="Alexander A."/>
            <person name="An P."/>
            <person name="Anderson E."/>
            <person name="Anderson S."/>
            <person name="Arachi H."/>
            <person name="Azer M."/>
            <person name="Bachantsang P."/>
            <person name="Barry A."/>
            <person name="Bayul T."/>
            <person name="Berlin A."/>
            <person name="Bessette D."/>
            <person name="Bloom T."/>
            <person name="Bloom T."/>
            <person name="Boguslavskiy L."/>
            <person name="Bonnet C."/>
            <person name="Boukhgalter B."/>
            <person name="Bourzgui I."/>
            <person name="Brown A."/>
            <person name="Cahill P."/>
            <person name="Channer S."/>
            <person name="Cheshatsang Y."/>
            <person name="Chuda L."/>
            <person name="Citroen M."/>
            <person name="Collymore A."/>
            <person name="Cooke P."/>
            <person name="Costello M."/>
            <person name="D'Aco K."/>
            <person name="Daza R."/>
            <person name="De Haan G."/>
            <person name="DeGray S."/>
            <person name="DeMaso C."/>
            <person name="Dhargay N."/>
            <person name="Dooley K."/>
            <person name="Dooley E."/>
            <person name="Doricent M."/>
            <person name="Dorje P."/>
            <person name="Dorjee K."/>
            <person name="Dupes A."/>
            <person name="Elong R."/>
            <person name="Falk J."/>
            <person name="Farina A."/>
            <person name="Faro S."/>
            <person name="Ferguson D."/>
            <person name="Fisher S."/>
            <person name="Foley C.D."/>
            <person name="Franke A."/>
            <person name="Friedrich D."/>
            <person name="Gadbois L."/>
            <person name="Gearin G."/>
            <person name="Gearin C.R."/>
            <person name="Giannoukos G."/>
            <person name="Goode T."/>
            <person name="Graham J."/>
            <person name="Grandbois E."/>
            <person name="Grewal S."/>
            <person name="Gyaltsen K."/>
            <person name="Hafez N."/>
            <person name="Hagos B."/>
            <person name="Hall J."/>
            <person name="Henson C."/>
            <person name="Hollinger A."/>
            <person name="Honan T."/>
            <person name="Huard M.D."/>
            <person name="Hughes L."/>
            <person name="Hurhula B."/>
            <person name="Husby M.E."/>
            <person name="Kamat A."/>
            <person name="Kanga B."/>
            <person name="Kashin S."/>
            <person name="Khazanovich D."/>
            <person name="Kisner P."/>
            <person name="Lance K."/>
            <person name="Lara M."/>
            <person name="Lee W."/>
            <person name="Lennon N."/>
            <person name="Letendre F."/>
            <person name="LeVine R."/>
            <person name="Lipovsky A."/>
            <person name="Liu X."/>
            <person name="Liu J."/>
            <person name="Liu S."/>
            <person name="Lokyitsang T."/>
            <person name="Lokyitsang Y."/>
            <person name="Lubonja R."/>
            <person name="Lui A."/>
            <person name="MacDonald P."/>
            <person name="Magnisalis V."/>
            <person name="Maru K."/>
            <person name="Matthews C."/>
            <person name="McCusker W."/>
            <person name="McDonough S."/>
            <person name="Mehta T."/>
            <person name="Meldrim J."/>
            <person name="Meneus L."/>
            <person name="Mihai O."/>
            <person name="Mihalev A."/>
            <person name="Mihova T."/>
            <person name="Mittelman R."/>
            <person name="Mlenga V."/>
            <person name="Montmayeur A."/>
            <person name="Mulrain L."/>
            <person name="Navidi A."/>
            <person name="Naylor J."/>
            <person name="Negash T."/>
            <person name="Nguyen T."/>
            <person name="Nguyen N."/>
            <person name="Nicol R."/>
            <person name="Norbu C."/>
            <person name="Norbu N."/>
            <person name="Novod N."/>
            <person name="O'Neill B."/>
            <person name="Osman S."/>
            <person name="Markiewicz E."/>
            <person name="Oyono O.L."/>
            <person name="Patti C."/>
            <person name="Phunkhang P."/>
            <person name="Pierre F."/>
            <person name="Priest M."/>
            <person name="Raghuraman S."/>
            <person name="Rege F."/>
            <person name="Reyes R."/>
            <person name="Rise C."/>
            <person name="Rogov P."/>
            <person name="Ross K."/>
            <person name="Ryan E."/>
            <person name="Settipalli S."/>
            <person name="Shea T."/>
            <person name="Sherpa N."/>
            <person name="Shi L."/>
            <person name="Shih D."/>
            <person name="Sparrow T."/>
            <person name="Spaulding J."/>
            <person name="Stalker J."/>
            <person name="Stange-Thomann N."/>
            <person name="Stavropoulos S."/>
            <person name="Stone C."/>
            <person name="Strader C."/>
            <person name="Tesfaye S."/>
            <person name="Thomson T."/>
            <person name="Thoulutsang Y."/>
            <person name="Thoulutsang D."/>
            <person name="Topham K."/>
            <person name="Topping I."/>
            <person name="Tsamla T."/>
            <person name="Vassiliev H."/>
            <person name="Vo A."/>
            <person name="Wangchuk T."/>
            <person name="Wangdi T."/>
            <person name="Weiand M."/>
            <person name="Wilkinson J."/>
            <person name="Wilson A."/>
            <person name="Yadav S."/>
            <person name="Young G."/>
            <person name="Yu Q."/>
            <person name="Zembek L."/>
            <person name="Zhong D."/>
            <person name="Zimmer A."/>
            <person name="Zwirko Z."/>
            <person name="Jaffe D.B."/>
            <person name="Alvarez P."/>
            <person name="Brockman W."/>
            <person name="Butler J."/>
            <person name="Chin C."/>
            <person name="Gnerre S."/>
            <person name="MacCallum I."/>
            <person name="Graves J.A."/>
            <person name="Ponting C.P."/>
            <person name="Breen M."/>
            <person name="Samollow P.B."/>
            <person name="Lander E.S."/>
            <person name="Lindblad-Toh K."/>
        </authorList>
    </citation>
    <scope>NUCLEOTIDE SEQUENCE [LARGE SCALE GENOMIC DNA]</scope>
</reference>
<evidence type="ECO:0000313" key="3">
    <source>
        <dbReference type="Ensembl" id="ENSMODP00000038784.1"/>
    </source>
</evidence>
<dbReference type="OMA" id="VITRTWV"/>
<dbReference type="SUPFAM" id="SSF58069">
    <property type="entry name" value="Virus ectodomain"/>
    <property type="match status" value="1"/>
</dbReference>
<evidence type="ECO:0000313" key="4">
    <source>
        <dbReference type="Proteomes" id="UP000002280"/>
    </source>
</evidence>
<dbReference type="PANTHER" id="PTHR10424:SF82">
    <property type="entry name" value="ENVELOPE GLYCOPROTEIN-RELATED"/>
    <property type="match status" value="1"/>
</dbReference>
<dbReference type="Ensembl" id="ENSMODT00000041891.1">
    <property type="protein sequence ID" value="ENSMODP00000038784.1"/>
    <property type="gene ID" value="ENSMODG00000027486.1"/>
</dbReference>
<dbReference type="eggNOG" id="ENOG502SD08">
    <property type="taxonomic scope" value="Eukaryota"/>
</dbReference>
<keyword evidence="2" id="KW-0472">Membrane</keyword>
<feature type="coiled-coil region" evidence="1">
    <location>
        <begin position="272"/>
        <end position="299"/>
    </location>
</feature>
<evidence type="ECO:0000256" key="1">
    <source>
        <dbReference type="SAM" id="Coils"/>
    </source>
</evidence>
<dbReference type="InterPro" id="IPR018154">
    <property type="entry name" value="TLV/ENV_coat_polyprotein"/>
</dbReference>
<dbReference type="GeneTree" id="ENSGT00690000102286"/>
<name>K7DZ33_MONDO</name>
<feature type="transmembrane region" description="Helical" evidence="2">
    <location>
        <begin position="240"/>
        <end position="263"/>
    </location>
</feature>
<protein>
    <recommendedName>
        <fullName evidence="5">Envelope glycoprotein</fullName>
    </recommendedName>
</protein>
<dbReference type="Pfam" id="PF00429">
    <property type="entry name" value="TLV_coat"/>
    <property type="match status" value="1"/>
</dbReference>
<reference evidence="3" key="3">
    <citation type="submission" date="2025-09" db="UniProtKB">
        <authorList>
            <consortium name="Ensembl"/>
        </authorList>
    </citation>
    <scope>IDENTIFICATION</scope>
</reference>
<keyword evidence="1" id="KW-0175">Coiled coil</keyword>
<organism evidence="3 4">
    <name type="scientific">Monodelphis domestica</name>
    <name type="common">Gray short-tailed opossum</name>
    <dbReference type="NCBI Taxonomy" id="13616"/>
    <lineage>
        <taxon>Eukaryota</taxon>
        <taxon>Metazoa</taxon>
        <taxon>Chordata</taxon>
        <taxon>Craniata</taxon>
        <taxon>Vertebrata</taxon>
        <taxon>Euteleostomi</taxon>
        <taxon>Mammalia</taxon>
        <taxon>Metatheria</taxon>
        <taxon>Didelphimorphia</taxon>
        <taxon>Didelphidae</taxon>
        <taxon>Monodelphis</taxon>
    </lineage>
</organism>
<keyword evidence="2" id="KW-1133">Transmembrane helix</keyword>
<dbReference type="AlphaFoldDB" id="K7DZ33"/>
<keyword evidence="2" id="KW-0812">Transmembrane</keyword>
<keyword evidence="4" id="KW-1185">Reference proteome</keyword>
<dbReference type="InParanoid" id="K7DZ33"/>
<dbReference type="HOGENOM" id="CLU_032644_0_1_1"/>